<dbReference type="EMBL" id="MT142748">
    <property type="protein sequence ID" value="QJA88031.1"/>
    <property type="molecule type" value="Genomic_DNA"/>
</dbReference>
<evidence type="ECO:0000313" key="1">
    <source>
        <dbReference type="EMBL" id="QJA88031.1"/>
    </source>
</evidence>
<dbReference type="AlphaFoldDB" id="A0A6M3L321"/>
<proteinExistence type="predicted"/>
<reference evidence="1" key="1">
    <citation type="submission" date="2020-03" db="EMBL/GenBank/DDBJ databases">
        <title>The deep terrestrial virosphere.</title>
        <authorList>
            <person name="Holmfeldt K."/>
            <person name="Nilsson E."/>
            <person name="Simone D."/>
            <person name="Lopez-Fernandez M."/>
            <person name="Wu X."/>
            <person name="de Brujin I."/>
            <person name="Lundin D."/>
            <person name="Andersson A."/>
            <person name="Bertilsson S."/>
            <person name="Dopson M."/>
        </authorList>
    </citation>
    <scope>NUCLEOTIDE SEQUENCE</scope>
    <source>
        <strain evidence="1">MM415B02838</strain>
    </source>
</reference>
<protein>
    <submittedName>
        <fullName evidence="1">Uncharacterized protein</fullName>
    </submittedName>
</protein>
<name>A0A6M3L321_9ZZZZ</name>
<sequence>MSIIVNENEARISSSEITIKLGDKEYHLTIEEARELQKLLNSAFGVYYTPPFQYYTPPFQYYTPPYYYVPSFITCSSPQIGEERYSNE</sequence>
<gene>
    <name evidence="1" type="ORF">MM415B02838_0014</name>
</gene>
<organism evidence="1">
    <name type="scientific">viral metagenome</name>
    <dbReference type="NCBI Taxonomy" id="1070528"/>
    <lineage>
        <taxon>unclassified sequences</taxon>
        <taxon>metagenomes</taxon>
        <taxon>organismal metagenomes</taxon>
    </lineage>
</organism>
<accession>A0A6M3L321</accession>